<gene>
    <name evidence="2" type="ORF">BUE93_05660</name>
</gene>
<feature type="region of interest" description="Disordered" evidence="1">
    <location>
        <begin position="67"/>
        <end position="107"/>
    </location>
</feature>
<comment type="caution">
    <text evidence="2">The sequence shown here is derived from an EMBL/GenBank/DDBJ whole genome shotgun (WGS) entry which is preliminary data.</text>
</comment>
<dbReference type="RefSeq" id="WP_106076095.1">
    <property type="nucleotide sequence ID" value="NZ_MTBD01000010.1"/>
</dbReference>
<feature type="compositionally biased region" description="Basic residues" evidence="1">
    <location>
        <begin position="67"/>
        <end position="78"/>
    </location>
</feature>
<accession>A0A2S9X720</accession>
<dbReference type="EMBL" id="MTBD01000010">
    <property type="protein sequence ID" value="PRP71485.1"/>
    <property type="molecule type" value="Genomic_DNA"/>
</dbReference>
<feature type="compositionally biased region" description="Basic and acidic residues" evidence="1">
    <location>
        <begin position="89"/>
        <end position="107"/>
    </location>
</feature>
<sequence length="107" mass="11904">MSKSEPASALLASLSSQSKAARFRALLPDIRAAIERGASHQQILAALATAGLQMSSAEFRNALYRERHRKAKKGRHAKQTQTPAAPKAGNHDNRFDYARFRDQETDW</sequence>
<protein>
    <submittedName>
        <fullName evidence="2">Uncharacterized protein</fullName>
    </submittedName>
</protein>
<dbReference type="AlphaFoldDB" id="A0A2S9X720"/>
<evidence type="ECO:0000313" key="3">
    <source>
        <dbReference type="Proteomes" id="UP000239469"/>
    </source>
</evidence>
<name>A0A2S9X720_9NEIS</name>
<evidence type="ECO:0000256" key="1">
    <source>
        <dbReference type="SAM" id="MobiDB-lite"/>
    </source>
</evidence>
<organism evidence="2 3">
    <name type="scientific">Chromobacterium amazonense</name>
    <dbReference type="NCBI Taxonomy" id="1382803"/>
    <lineage>
        <taxon>Bacteria</taxon>
        <taxon>Pseudomonadati</taxon>
        <taxon>Pseudomonadota</taxon>
        <taxon>Betaproteobacteria</taxon>
        <taxon>Neisseriales</taxon>
        <taxon>Chromobacteriaceae</taxon>
        <taxon>Chromobacterium</taxon>
    </lineage>
</organism>
<proteinExistence type="predicted"/>
<reference evidence="2 3" key="1">
    <citation type="submission" date="2017-01" db="EMBL/GenBank/DDBJ databases">
        <title>New insights into the genetic diversity of Chromobacterium isolated from tropical freshwater lake.</title>
        <authorList>
            <person name="Santos A.B."/>
            <person name="Nascimento A.M."/>
            <person name="Da Silva P.C."/>
        </authorList>
    </citation>
    <scope>NUCLEOTIDE SEQUENCE [LARGE SCALE GENOMIC DNA]</scope>
    <source>
        <strain evidence="2 3">56AF</strain>
    </source>
</reference>
<dbReference type="Proteomes" id="UP000239469">
    <property type="component" value="Unassembled WGS sequence"/>
</dbReference>
<evidence type="ECO:0000313" key="2">
    <source>
        <dbReference type="EMBL" id="PRP71485.1"/>
    </source>
</evidence>